<evidence type="ECO:0000313" key="6">
    <source>
        <dbReference type="EMBL" id="OXU28952.1"/>
    </source>
</evidence>
<dbReference type="SUPFAM" id="SSF48452">
    <property type="entry name" value="TPR-like"/>
    <property type="match status" value="1"/>
</dbReference>
<dbReference type="SMART" id="SM00028">
    <property type="entry name" value="TPR"/>
    <property type="match status" value="3"/>
</dbReference>
<evidence type="ECO:0000256" key="5">
    <source>
        <dbReference type="PROSITE-ProRule" id="PRU00339"/>
    </source>
</evidence>
<proteinExistence type="predicted"/>
<gene>
    <name evidence="6" type="ORF">TSAR_004563</name>
</gene>
<organism evidence="6 7">
    <name type="scientific">Trichomalopsis sarcophagae</name>
    <dbReference type="NCBI Taxonomy" id="543379"/>
    <lineage>
        <taxon>Eukaryota</taxon>
        <taxon>Metazoa</taxon>
        <taxon>Ecdysozoa</taxon>
        <taxon>Arthropoda</taxon>
        <taxon>Hexapoda</taxon>
        <taxon>Insecta</taxon>
        <taxon>Pterygota</taxon>
        <taxon>Neoptera</taxon>
        <taxon>Endopterygota</taxon>
        <taxon>Hymenoptera</taxon>
        <taxon>Apocrita</taxon>
        <taxon>Proctotrupomorpha</taxon>
        <taxon>Chalcidoidea</taxon>
        <taxon>Pteromalidae</taxon>
        <taxon>Pteromalinae</taxon>
        <taxon>Trichomalopsis</taxon>
    </lineage>
</organism>
<comment type="caution">
    <text evidence="6">The sequence shown here is derived from an EMBL/GenBank/DDBJ whole genome shotgun (WGS) entry which is preliminary data.</text>
</comment>
<reference evidence="6 7" key="1">
    <citation type="journal article" date="2017" name="Curr. Biol.">
        <title>The Evolution of Venom by Co-option of Single-Copy Genes.</title>
        <authorList>
            <person name="Martinson E.O."/>
            <person name="Mrinalini"/>
            <person name="Kelkar Y.D."/>
            <person name="Chang C.H."/>
            <person name="Werren J.H."/>
        </authorList>
    </citation>
    <scope>NUCLEOTIDE SEQUENCE [LARGE SCALE GENOMIC DNA]</scope>
    <source>
        <strain evidence="6 7">Alberta</strain>
        <tissue evidence="6">Whole body</tissue>
    </source>
</reference>
<dbReference type="InterPro" id="IPR013105">
    <property type="entry name" value="TPR_2"/>
</dbReference>
<dbReference type="EMBL" id="NNAY01000355">
    <property type="protein sequence ID" value="OXU28952.1"/>
    <property type="molecule type" value="Genomic_DNA"/>
</dbReference>
<dbReference type="Gene3D" id="1.25.40.10">
    <property type="entry name" value="Tetratricopeptide repeat domain"/>
    <property type="match status" value="1"/>
</dbReference>
<dbReference type="InterPro" id="IPR019734">
    <property type="entry name" value="TPR_rpt"/>
</dbReference>
<comment type="subcellular location">
    <subcellularLocation>
        <location evidence="1">Cytoplasm</location>
    </subcellularLocation>
</comment>
<dbReference type="Pfam" id="PF07719">
    <property type="entry name" value="TPR_2"/>
    <property type="match status" value="1"/>
</dbReference>
<evidence type="ECO:0000256" key="2">
    <source>
        <dbReference type="ARBA" id="ARBA00022490"/>
    </source>
</evidence>
<dbReference type="STRING" id="543379.A0A232FE63"/>
<dbReference type="Pfam" id="PF13432">
    <property type="entry name" value="TPR_16"/>
    <property type="match status" value="1"/>
</dbReference>
<dbReference type="GO" id="GO:0005829">
    <property type="term" value="C:cytosol"/>
    <property type="evidence" value="ECO:0007669"/>
    <property type="project" value="TreeGrafter"/>
</dbReference>
<evidence type="ECO:0000256" key="3">
    <source>
        <dbReference type="ARBA" id="ARBA00022737"/>
    </source>
</evidence>
<keyword evidence="4 5" id="KW-0802">TPR repeat</keyword>
<keyword evidence="2" id="KW-0963">Cytoplasm</keyword>
<evidence type="ECO:0000256" key="4">
    <source>
        <dbReference type="ARBA" id="ARBA00022803"/>
    </source>
</evidence>
<sequence length="370" mass="42620">MLITIVTRGYGNTTLTVYIAFDEMENEDQNLVNKTHKEKGQSLLQKFDIPIEHLSYEYIGECTNTKELERIVRILRSGEEGAFPQLTRFAEGRLSTLKPESPILLSWEPVRPRRFLDPTERRDLDEEIANWTKEMRLRECDLADESISAAERDEELPRPGIRSTFDAGVAAGETLQKDSKVSKRLASCNYDAWDKYDADTELNRIELQEERRKIEAKRIQEMRKAEQARCGKETVIKKSLLTGTELSVMSTREREKGNEAYRAGDYLEALQLYSTSIAMDGDFNAYNNRAMTHIKLKNYDKAVMDCNSVLSIDFENVKALLRRGRAYELLDKKAEALEDYETVLRLEPENNIALAAVGKLRKDDDSRRVR</sequence>
<dbReference type="InterPro" id="IPR051982">
    <property type="entry name" value="CiliaryAsmbly_MitoImport"/>
</dbReference>
<keyword evidence="3" id="KW-0677">Repeat</keyword>
<dbReference type="OrthoDB" id="2942533at2759"/>
<dbReference type="GO" id="GO:0031072">
    <property type="term" value="F:heat shock protein binding"/>
    <property type="evidence" value="ECO:0007669"/>
    <property type="project" value="TreeGrafter"/>
</dbReference>
<dbReference type="AlphaFoldDB" id="A0A232FE63"/>
<dbReference type="GO" id="GO:0005739">
    <property type="term" value="C:mitochondrion"/>
    <property type="evidence" value="ECO:0007669"/>
    <property type="project" value="TreeGrafter"/>
</dbReference>
<dbReference type="GO" id="GO:0006626">
    <property type="term" value="P:protein targeting to mitochondrion"/>
    <property type="evidence" value="ECO:0007669"/>
    <property type="project" value="TreeGrafter"/>
</dbReference>
<dbReference type="PROSITE" id="PS50005">
    <property type="entry name" value="TPR"/>
    <property type="match status" value="1"/>
</dbReference>
<name>A0A232FE63_9HYME</name>
<dbReference type="Proteomes" id="UP000215335">
    <property type="component" value="Unassembled WGS sequence"/>
</dbReference>
<feature type="repeat" description="TPR" evidence="5">
    <location>
        <begin position="317"/>
        <end position="350"/>
    </location>
</feature>
<dbReference type="InterPro" id="IPR011990">
    <property type="entry name" value="TPR-like_helical_dom_sf"/>
</dbReference>
<evidence type="ECO:0000256" key="1">
    <source>
        <dbReference type="ARBA" id="ARBA00004496"/>
    </source>
</evidence>
<accession>A0A232FE63</accession>
<dbReference type="PANTHER" id="PTHR45984">
    <property type="entry name" value="RNA (RNA) POLYMERASE II ASSOCIATED PROTEIN HOMOLOG"/>
    <property type="match status" value="1"/>
</dbReference>
<protein>
    <submittedName>
        <fullName evidence="6">Uncharacterized protein</fullName>
    </submittedName>
</protein>
<keyword evidence="7" id="KW-1185">Reference proteome</keyword>
<evidence type="ECO:0000313" key="7">
    <source>
        <dbReference type="Proteomes" id="UP000215335"/>
    </source>
</evidence>
<dbReference type="PANTHER" id="PTHR45984:SF1">
    <property type="entry name" value="SPAG1 AXONEMAL DYNEIN ASSEMBLY FACTOR"/>
    <property type="match status" value="1"/>
</dbReference>